<protein>
    <submittedName>
        <fullName evidence="2">Uncharacterized protein</fullName>
    </submittedName>
</protein>
<dbReference type="Proteomes" id="UP000660708">
    <property type="component" value="Unassembled WGS sequence"/>
</dbReference>
<evidence type="ECO:0000313" key="3">
    <source>
        <dbReference type="Proteomes" id="UP000660708"/>
    </source>
</evidence>
<reference evidence="2 3" key="1">
    <citation type="submission" date="2015-06" db="EMBL/GenBank/DDBJ databases">
        <title>Genome sequence of Pseudoalteromonas peptidolytica.</title>
        <authorList>
            <person name="Xie B.-B."/>
            <person name="Rong J.-C."/>
            <person name="Qin Q.-L."/>
            <person name="Zhang Y.-Z."/>
        </authorList>
    </citation>
    <scope>NUCLEOTIDE SEQUENCE [LARGE SCALE GENOMIC DNA]</scope>
    <source>
        <strain evidence="2 3">F12-50-A1</strain>
    </source>
</reference>
<proteinExistence type="predicted"/>
<organism evidence="2 3">
    <name type="scientific">Pseudoalteromonas peptidolytica F12-50-A1</name>
    <dbReference type="NCBI Taxonomy" id="1315280"/>
    <lineage>
        <taxon>Bacteria</taxon>
        <taxon>Pseudomonadati</taxon>
        <taxon>Pseudomonadota</taxon>
        <taxon>Gammaproteobacteria</taxon>
        <taxon>Alteromonadales</taxon>
        <taxon>Pseudoalteromonadaceae</taxon>
        <taxon>Pseudoalteromonas</taxon>
    </lineage>
</organism>
<feature type="region of interest" description="Disordered" evidence="1">
    <location>
        <begin position="1"/>
        <end position="41"/>
    </location>
</feature>
<sequence>MKDMDITSAKFVGNSSRTGKIGDDPKIETEIVKSNSRSYDV</sequence>
<feature type="compositionally biased region" description="Basic and acidic residues" evidence="1">
    <location>
        <begin position="20"/>
        <end position="31"/>
    </location>
</feature>
<comment type="caution">
    <text evidence="2">The sequence shown here is derived from an EMBL/GenBank/DDBJ whole genome shotgun (WGS) entry which is preliminary data.</text>
</comment>
<accession>A0A8I0MTJ9</accession>
<feature type="compositionally biased region" description="Polar residues" evidence="1">
    <location>
        <begin position="32"/>
        <end position="41"/>
    </location>
</feature>
<evidence type="ECO:0000256" key="1">
    <source>
        <dbReference type="SAM" id="MobiDB-lite"/>
    </source>
</evidence>
<name>A0A8I0MTJ9_9GAMM</name>
<evidence type="ECO:0000313" key="2">
    <source>
        <dbReference type="EMBL" id="MBE0345025.1"/>
    </source>
</evidence>
<dbReference type="EMBL" id="AQHF01000019">
    <property type="protein sequence ID" value="MBE0345025.1"/>
    <property type="molecule type" value="Genomic_DNA"/>
</dbReference>
<dbReference type="AlphaFoldDB" id="A0A8I0MTJ9"/>
<keyword evidence="3" id="KW-1185">Reference proteome</keyword>
<gene>
    <name evidence="2" type="ORF">PPEP_a3361</name>
</gene>